<dbReference type="InterPro" id="IPR007712">
    <property type="entry name" value="RelE/ParE_toxin"/>
</dbReference>
<reference evidence="3 4" key="1">
    <citation type="submission" date="2018-03" db="EMBL/GenBank/DDBJ databases">
        <title>Genomic Encyclopedia of Archaeal and Bacterial Type Strains, Phase II (KMG-II): from individual species to whole genera.</title>
        <authorList>
            <person name="Goeker M."/>
        </authorList>
    </citation>
    <scope>NUCLEOTIDE SEQUENCE [LARGE SCALE GENOMIC DNA]</scope>
    <source>
        <strain evidence="3 4">DSM 29318</strain>
    </source>
</reference>
<comment type="caution">
    <text evidence="3">The sequence shown here is derived from an EMBL/GenBank/DDBJ whole genome shotgun (WGS) entry which is preliminary data.</text>
</comment>
<dbReference type="Proteomes" id="UP000238801">
    <property type="component" value="Unassembled WGS sequence"/>
</dbReference>
<dbReference type="Pfam" id="PF05016">
    <property type="entry name" value="ParE_toxin"/>
    <property type="match status" value="1"/>
</dbReference>
<dbReference type="RefSeq" id="WP_106161839.1">
    <property type="nucleotide sequence ID" value="NZ_PVTT01000003.1"/>
</dbReference>
<organism evidence="3 4">
    <name type="scientific">Hasllibacter halocynthiae</name>
    <dbReference type="NCBI Taxonomy" id="595589"/>
    <lineage>
        <taxon>Bacteria</taxon>
        <taxon>Pseudomonadati</taxon>
        <taxon>Pseudomonadota</taxon>
        <taxon>Alphaproteobacteria</taxon>
        <taxon>Rhodobacterales</taxon>
        <taxon>Roseobacteraceae</taxon>
        <taxon>Hasllibacter</taxon>
    </lineage>
</organism>
<dbReference type="Gene3D" id="3.30.2310.20">
    <property type="entry name" value="RelE-like"/>
    <property type="match status" value="1"/>
</dbReference>
<evidence type="ECO:0000256" key="1">
    <source>
        <dbReference type="ARBA" id="ARBA00006226"/>
    </source>
</evidence>
<protein>
    <submittedName>
        <fullName evidence="3">Toxin ParE1/3/4</fullName>
    </submittedName>
</protein>
<dbReference type="PANTHER" id="PTHR33755">
    <property type="entry name" value="TOXIN PARE1-RELATED"/>
    <property type="match status" value="1"/>
</dbReference>
<dbReference type="EMBL" id="PVTT01000003">
    <property type="protein sequence ID" value="PRY92077.1"/>
    <property type="molecule type" value="Genomic_DNA"/>
</dbReference>
<dbReference type="InterPro" id="IPR051803">
    <property type="entry name" value="TA_system_RelE-like_toxin"/>
</dbReference>
<proteinExistence type="inferred from homology"/>
<gene>
    <name evidence="3" type="ORF">BCF33_2776</name>
</gene>
<sequence length="101" mass="11623">MRLRPRARADLLAIRDWGTERWGEDRAKEFLEGLIEAIERLEAHPEMGRPREAFGAGLRSIRHRGYVIFYEIDGGRPVIVAVIHERRNLAALQFGDALESE</sequence>
<evidence type="ECO:0000313" key="3">
    <source>
        <dbReference type="EMBL" id="PRY92077.1"/>
    </source>
</evidence>
<name>A0A2T0WZI3_9RHOB</name>
<dbReference type="OrthoDB" id="7173315at2"/>
<keyword evidence="4" id="KW-1185">Reference proteome</keyword>
<accession>A0A2T0WZI3</accession>
<evidence type="ECO:0000256" key="2">
    <source>
        <dbReference type="ARBA" id="ARBA00022649"/>
    </source>
</evidence>
<evidence type="ECO:0000313" key="4">
    <source>
        <dbReference type="Proteomes" id="UP000238801"/>
    </source>
</evidence>
<dbReference type="InterPro" id="IPR035093">
    <property type="entry name" value="RelE/ParE_toxin_dom_sf"/>
</dbReference>
<comment type="similarity">
    <text evidence="1">Belongs to the RelE toxin family.</text>
</comment>
<dbReference type="AlphaFoldDB" id="A0A2T0WZI3"/>
<keyword evidence="2" id="KW-1277">Toxin-antitoxin system</keyword>